<sequence length="281" mass="31051">MIRFPSYDGAHLAVHPTVQGGPPLVCLPGGPGRASRYLGDLGGLSRHRRLLRLDLRGSGYSASGDPAGYRCDRMVADVEALRVHLGLERMDLLAHSAAGNLALLYAARHPERLRRLVLVTPDARAVGICVTERERRAVLRRRADEPWYEDACKAITAWRAGEDTPAIRLEAAPFRYGRWNEAAFAHARCEEAELARSRPVAAGYYAEGAFDPALTRRALACLQAPVLVIAGALDPDLTPERAAELARLFPDGRLVVDDCSAHFPWVTMPRWFTKTVHDFLR</sequence>
<evidence type="ECO:0000313" key="3">
    <source>
        <dbReference type="EMBL" id="ACZ00339.1"/>
    </source>
</evidence>
<accession>D1A7D3</accession>
<dbReference type="InterPro" id="IPR000073">
    <property type="entry name" value="AB_hydrolase_1"/>
</dbReference>
<dbReference type="EMBL" id="CP001738">
    <property type="protein sequence ID" value="ACZ00339.1"/>
    <property type="molecule type" value="Genomic_DNA"/>
</dbReference>
<dbReference type="InterPro" id="IPR050266">
    <property type="entry name" value="AB_hydrolase_sf"/>
</dbReference>
<dbReference type="InterPro" id="IPR029058">
    <property type="entry name" value="AB_hydrolase_fold"/>
</dbReference>
<evidence type="ECO:0000256" key="1">
    <source>
        <dbReference type="ARBA" id="ARBA00022801"/>
    </source>
</evidence>
<keyword evidence="4" id="KW-1185">Reference proteome</keyword>
<feature type="domain" description="AB hydrolase-1" evidence="2">
    <location>
        <begin position="22"/>
        <end position="264"/>
    </location>
</feature>
<dbReference type="SUPFAM" id="SSF53474">
    <property type="entry name" value="alpha/beta-Hydrolases"/>
    <property type="match status" value="1"/>
</dbReference>
<dbReference type="KEGG" id="tcu:Tcur_4821"/>
<name>D1A7D3_THECD</name>
<dbReference type="GO" id="GO:0016787">
    <property type="term" value="F:hydrolase activity"/>
    <property type="evidence" value="ECO:0007669"/>
    <property type="project" value="UniProtKB-KW"/>
</dbReference>
<protein>
    <submittedName>
        <fullName evidence="3">Alpha/beta hydrolase fold protein</fullName>
    </submittedName>
</protein>
<organism evidence="3 4">
    <name type="scientific">Thermomonospora curvata (strain ATCC 19995 / DSM 43183 / JCM 3096 / KCTC 9072 / NBRC 15933 / NCIMB 10081 / Henssen B9)</name>
    <dbReference type="NCBI Taxonomy" id="471852"/>
    <lineage>
        <taxon>Bacteria</taxon>
        <taxon>Bacillati</taxon>
        <taxon>Actinomycetota</taxon>
        <taxon>Actinomycetes</taxon>
        <taxon>Streptosporangiales</taxon>
        <taxon>Thermomonosporaceae</taxon>
        <taxon>Thermomonospora</taxon>
    </lineage>
</organism>
<evidence type="ECO:0000313" key="4">
    <source>
        <dbReference type="Proteomes" id="UP000001918"/>
    </source>
</evidence>
<dbReference type="eggNOG" id="COG0596">
    <property type="taxonomic scope" value="Bacteria"/>
</dbReference>
<keyword evidence="1 3" id="KW-0378">Hydrolase</keyword>
<dbReference type="AlphaFoldDB" id="D1A7D3"/>
<reference evidence="3 4" key="1">
    <citation type="journal article" date="2011" name="Stand. Genomic Sci.">
        <title>Complete genome sequence of Thermomonospora curvata type strain (B9).</title>
        <authorList>
            <person name="Chertkov O."/>
            <person name="Sikorski J."/>
            <person name="Nolan M."/>
            <person name="Lapidus A."/>
            <person name="Lucas S."/>
            <person name="Del Rio T.G."/>
            <person name="Tice H."/>
            <person name="Cheng J.F."/>
            <person name="Goodwin L."/>
            <person name="Pitluck S."/>
            <person name="Liolios K."/>
            <person name="Ivanova N."/>
            <person name="Mavromatis K."/>
            <person name="Mikhailova N."/>
            <person name="Ovchinnikova G."/>
            <person name="Pati A."/>
            <person name="Chen A."/>
            <person name="Palaniappan K."/>
            <person name="Djao O.D."/>
            <person name="Land M."/>
            <person name="Hauser L."/>
            <person name="Chang Y.J."/>
            <person name="Jeffries C.D."/>
            <person name="Brettin T."/>
            <person name="Han C."/>
            <person name="Detter J.C."/>
            <person name="Rohde M."/>
            <person name="Goker M."/>
            <person name="Woyke T."/>
            <person name="Bristow J."/>
            <person name="Eisen J.A."/>
            <person name="Markowitz V."/>
            <person name="Hugenholtz P."/>
            <person name="Klenk H.P."/>
            <person name="Kyrpides N.C."/>
        </authorList>
    </citation>
    <scope>NUCLEOTIDE SEQUENCE [LARGE SCALE GENOMIC DNA]</scope>
    <source>
        <strain evidence="4">ATCC 19995 / DSM 43183 / JCM 3096 / KCTC 9072 / NBRC 15933 / NCIMB 10081 / Henssen B9</strain>
    </source>
</reference>
<dbReference type="HOGENOM" id="CLU_020336_50_0_11"/>
<dbReference type="GO" id="GO:0016020">
    <property type="term" value="C:membrane"/>
    <property type="evidence" value="ECO:0007669"/>
    <property type="project" value="TreeGrafter"/>
</dbReference>
<proteinExistence type="predicted"/>
<dbReference type="PANTHER" id="PTHR43798:SF31">
    <property type="entry name" value="AB HYDROLASE SUPERFAMILY PROTEIN YCLE"/>
    <property type="match status" value="1"/>
</dbReference>
<dbReference type="STRING" id="471852.Tcur_4821"/>
<dbReference type="PRINTS" id="PR00111">
    <property type="entry name" value="ABHYDROLASE"/>
</dbReference>
<dbReference type="Pfam" id="PF00561">
    <property type="entry name" value="Abhydrolase_1"/>
    <property type="match status" value="1"/>
</dbReference>
<dbReference type="PANTHER" id="PTHR43798">
    <property type="entry name" value="MONOACYLGLYCEROL LIPASE"/>
    <property type="match status" value="1"/>
</dbReference>
<dbReference type="RefSeq" id="WP_012855120.1">
    <property type="nucleotide sequence ID" value="NC_013510.1"/>
</dbReference>
<gene>
    <name evidence="3" type="ordered locus">Tcur_4821</name>
</gene>
<evidence type="ECO:0000259" key="2">
    <source>
        <dbReference type="Pfam" id="PF00561"/>
    </source>
</evidence>
<dbReference type="Gene3D" id="3.40.50.1820">
    <property type="entry name" value="alpha/beta hydrolase"/>
    <property type="match status" value="1"/>
</dbReference>
<dbReference type="Proteomes" id="UP000001918">
    <property type="component" value="Chromosome"/>
</dbReference>
<dbReference type="OrthoDB" id="9796770at2"/>